<dbReference type="EMBL" id="AP019860">
    <property type="protein sequence ID" value="BBM87599.1"/>
    <property type="molecule type" value="Genomic_DNA"/>
</dbReference>
<dbReference type="InterPro" id="IPR015422">
    <property type="entry name" value="PyrdxlP-dep_Trfase_small"/>
</dbReference>
<protein>
    <submittedName>
        <fullName evidence="6">Aminotransferase class V</fullName>
    </submittedName>
</protein>
<evidence type="ECO:0000259" key="5">
    <source>
        <dbReference type="Pfam" id="PF00266"/>
    </source>
</evidence>
<keyword evidence="6" id="KW-0032">Aminotransferase</keyword>
<dbReference type="PANTHER" id="PTHR43586:SF24">
    <property type="entry name" value="BLR4730 PROTEIN"/>
    <property type="match status" value="1"/>
</dbReference>
<reference evidence="6 7" key="1">
    <citation type="submission" date="2019-08" db="EMBL/GenBank/DDBJ databases">
        <title>Complete genome sequence of Candidatus Uab amorphum.</title>
        <authorList>
            <person name="Shiratori T."/>
            <person name="Suzuki S."/>
            <person name="Kakizawa Y."/>
            <person name="Ishida K."/>
        </authorList>
    </citation>
    <scope>NUCLEOTIDE SEQUENCE [LARGE SCALE GENOMIC DNA]</scope>
    <source>
        <strain evidence="6 7">SRT547</strain>
    </source>
</reference>
<evidence type="ECO:0000256" key="1">
    <source>
        <dbReference type="ARBA" id="ARBA00001933"/>
    </source>
</evidence>
<sequence>MLNIKQLRKDTPGVEHVLHLNNAGASLAPTPVVHAMTDYLQREALHGGYELANRSQRNIEKVYHSLAQLLRCSSDEIAITESGTHAWNSIVYGLNFNKGDTILVSRSEYGSNIASLRHICQKTGAQLGFIEHNAQNQVRLESLKKLLNPTVKLVAITHIACNSGMINPIEQIGEMLTTTAAFYLVDACQSVGQRQVDVKAVQCDALVGTSRKWLRGPRGMGFAYIATEKEAKIYPAMLEQYALLSPEKVLEQLQVRYGARKIELTEKNMALVLGLGVAVDYALKIGMENIQNKVSLLGDYLRQCLSQIPRIKVCDDGRGHCGIVTFTVDNISSIQIKNMLAQENTNVAVMPSFLSPLLGFKDVVRASPHYYQTRKDLDLFCHRLQHVIAQVQKT</sequence>
<dbReference type="GO" id="GO:0008483">
    <property type="term" value="F:transaminase activity"/>
    <property type="evidence" value="ECO:0007669"/>
    <property type="project" value="UniProtKB-KW"/>
</dbReference>
<evidence type="ECO:0000313" key="7">
    <source>
        <dbReference type="Proteomes" id="UP000326354"/>
    </source>
</evidence>
<keyword evidence="6" id="KW-0808">Transferase</keyword>
<dbReference type="KEGG" id="uam:UABAM_06011"/>
<keyword evidence="7" id="KW-1185">Reference proteome</keyword>
<dbReference type="PANTHER" id="PTHR43586">
    <property type="entry name" value="CYSTEINE DESULFURASE"/>
    <property type="match status" value="1"/>
</dbReference>
<dbReference type="InterPro" id="IPR020578">
    <property type="entry name" value="Aminotrans_V_PyrdxlP_BS"/>
</dbReference>
<evidence type="ECO:0000256" key="4">
    <source>
        <dbReference type="RuleBase" id="RU004504"/>
    </source>
</evidence>
<accession>A0A5S9IT37</accession>
<dbReference type="Gene3D" id="3.40.640.10">
    <property type="entry name" value="Type I PLP-dependent aspartate aminotransferase-like (Major domain)"/>
    <property type="match status" value="1"/>
</dbReference>
<organism evidence="6 7">
    <name type="scientific">Uabimicrobium amorphum</name>
    <dbReference type="NCBI Taxonomy" id="2596890"/>
    <lineage>
        <taxon>Bacteria</taxon>
        <taxon>Pseudomonadati</taxon>
        <taxon>Planctomycetota</taxon>
        <taxon>Candidatus Uabimicrobiia</taxon>
        <taxon>Candidatus Uabimicrobiales</taxon>
        <taxon>Candidatus Uabimicrobiaceae</taxon>
        <taxon>Candidatus Uabimicrobium</taxon>
    </lineage>
</organism>
<dbReference type="InterPro" id="IPR015424">
    <property type="entry name" value="PyrdxlP-dep_Trfase"/>
</dbReference>
<dbReference type="Proteomes" id="UP000326354">
    <property type="component" value="Chromosome"/>
</dbReference>
<proteinExistence type="inferred from homology"/>
<feature type="domain" description="Aminotransferase class V" evidence="5">
    <location>
        <begin position="20"/>
        <end position="380"/>
    </location>
</feature>
<dbReference type="InterPro" id="IPR000192">
    <property type="entry name" value="Aminotrans_V_dom"/>
</dbReference>
<dbReference type="Gene3D" id="3.90.1150.10">
    <property type="entry name" value="Aspartate Aminotransferase, domain 1"/>
    <property type="match status" value="1"/>
</dbReference>
<dbReference type="OrthoDB" id="9804366at2"/>
<comment type="similarity">
    <text evidence="3">Belongs to the class-V pyridoxal-phosphate-dependent aminotransferase family.</text>
</comment>
<dbReference type="AlphaFoldDB" id="A0A5S9IT37"/>
<dbReference type="RefSeq" id="WP_151971613.1">
    <property type="nucleotide sequence ID" value="NZ_AP019860.1"/>
</dbReference>
<dbReference type="Pfam" id="PF00266">
    <property type="entry name" value="Aminotran_5"/>
    <property type="match status" value="1"/>
</dbReference>
<comment type="cofactor">
    <cofactor evidence="1 4">
        <name>pyridoxal 5'-phosphate</name>
        <dbReference type="ChEBI" id="CHEBI:597326"/>
    </cofactor>
</comment>
<gene>
    <name evidence="6" type="ORF">UABAM_06011</name>
</gene>
<dbReference type="InterPro" id="IPR015421">
    <property type="entry name" value="PyrdxlP-dep_Trfase_major"/>
</dbReference>
<dbReference type="SUPFAM" id="SSF53383">
    <property type="entry name" value="PLP-dependent transferases"/>
    <property type="match status" value="1"/>
</dbReference>
<name>A0A5S9IT37_UABAM</name>
<evidence type="ECO:0000256" key="3">
    <source>
        <dbReference type="RuleBase" id="RU004075"/>
    </source>
</evidence>
<dbReference type="PROSITE" id="PS00595">
    <property type="entry name" value="AA_TRANSFER_CLASS_5"/>
    <property type="match status" value="1"/>
</dbReference>
<evidence type="ECO:0000313" key="6">
    <source>
        <dbReference type="EMBL" id="BBM87599.1"/>
    </source>
</evidence>
<keyword evidence="2" id="KW-0663">Pyridoxal phosphate</keyword>
<evidence type="ECO:0000256" key="2">
    <source>
        <dbReference type="ARBA" id="ARBA00022898"/>
    </source>
</evidence>